<keyword evidence="4" id="KW-1185">Reference proteome</keyword>
<dbReference type="EMBL" id="JBEPMU010000009">
    <property type="protein sequence ID" value="MET3654761.1"/>
    <property type="molecule type" value="Genomic_DNA"/>
</dbReference>
<comment type="caution">
    <text evidence="3">The sequence shown here is derived from an EMBL/GenBank/DDBJ whole genome shotgun (WGS) entry which is preliminary data.</text>
</comment>
<accession>A0ABV2K104</accession>
<feature type="transmembrane region" description="Helical" evidence="1">
    <location>
        <begin position="48"/>
        <end position="66"/>
    </location>
</feature>
<keyword evidence="1" id="KW-0812">Transmembrane</keyword>
<feature type="transmembrane region" description="Helical" evidence="1">
    <location>
        <begin position="78"/>
        <end position="95"/>
    </location>
</feature>
<proteinExistence type="predicted"/>
<evidence type="ECO:0000313" key="3">
    <source>
        <dbReference type="EMBL" id="MET3654761.1"/>
    </source>
</evidence>
<gene>
    <name evidence="3" type="ORF">ABIC75_004509</name>
</gene>
<protein>
    <recommendedName>
        <fullName evidence="2">DUF6708 domain-containing protein</fullName>
    </recommendedName>
</protein>
<evidence type="ECO:0000256" key="1">
    <source>
        <dbReference type="SAM" id="Phobius"/>
    </source>
</evidence>
<evidence type="ECO:0000259" key="2">
    <source>
        <dbReference type="Pfam" id="PF20455"/>
    </source>
</evidence>
<feature type="domain" description="DUF6708" evidence="2">
    <location>
        <begin position="86"/>
        <end position="283"/>
    </location>
</feature>
<keyword evidence="1" id="KW-0472">Membrane</keyword>
<dbReference type="Pfam" id="PF20455">
    <property type="entry name" value="DUF6708"/>
    <property type="match status" value="1"/>
</dbReference>
<name>A0ABV2K104_9GAMM</name>
<dbReference type="Proteomes" id="UP001549184">
    <property type="component" value="Unassembled WGS sequence"/>
</dbReference>
<feature type="transmembrane region" description="Helical" evidence="1">
    <location>
        <begin position="258"/>
        <end position="281"/>
    </location>
</feature>
<evidence type="ECO:0000313" key="4">
    <source>
        <dbReference type="Proteomes" id="UP001549184"/>
    </source>
</evidence>
<keyword evidence="1" id="KW-1133">Transmembrane helix</keyword>
<dbReference type="RefSeq" id="WP_354016102.1">
    <property type="nucleotide sequence ID" value="NZ_JBEPMU010000009.1"/>
</dbReference>
<sequence>MPAIDMIWKARETSKTPPLIGDQYIAMGKQVLCLRNPMPADSAFMGKMYVVCNTMFVLFFICYLWPELLGGKDSAWSTLWDVLAFYFIMGLFVAWRTYLIRSQSNFVFNRETQKVYYRKRKHLYVGEWRNVQAGMVTQTEWSGASFSTSYGLIICAFDNTPDNPSKSDTLHNKIVALPVRSIVIDSNEPNDPRVDFVGQVWSYIQHFMAHGPEGLPVPQEPHWWHVPHNRICLTPVQAWRHYAPWCSGEPGERQGKKWWLLPFWLITFPYNLFAALCWWITCKLFRVKPMAIPPEAMEGETGPLVTLEMASQGIKP</sequence>
<reference evidence="3 4" key="1">
    <citation type="submission" date="2024-06" db="EMBL/GenBank/DDBJ databases">
        <title>Sorghum-associated microbial communities from plants grown in Nebraska, USA.</title>
        <authorList>
            <person name="Schachtman D."/>
        </authorList>
    </citation>
    <scope>NUCLEOTIDE SEQUENCE [LARGE SCALE GENOMIC DNA]</scope>
    <source>
        <strain evidence="3 4">1073</strain>
    </source>
</reference>
<dbReference type="InterPro" id="IPR046554">
    <property type="entry name" value="DUF6708"/>
</dbReference>
<organism evidence="3 4">
    <name type="scientific">Dyella japonica</name>
    <dbReference type="NCBI Taxonomy" id="231455"/>
    <lineage>
        <taxon>Bacteria</taxon>
        <taxon>Pseudomonadati</taxon>
        <taxon>Pseudomonadota</taxon>
        <taxon>Gammaproteobacteria</taxon>
        <taxon>Lysobacterales</taxon>
        <taxon>Rhodanobacteraceae</taxon>
        <taxon>Dyella</taxon>
    </lineage>
</organism>